<accession>A0ABU5CQ52</accession>
<dbReference type="NCBIfam" id="NF046016">
    <property type="entry name" value="LMxysn_1693_fam"/>
    <property type="match status" value="1"/>
</dbReference>
<dbReference type="Proteomes" id="UP001275315">
    <property type="component" value="Unassembled WGS sequence"/>
</dbReference>
<gene>
    <name evidence="1" type="ORF">RWD45_07845</name>
</gene>
<dbReference type="EMBL" id="JAWDIQ010000001">
    <property type="protein sequence ID" value="MDY0408484.1"/>
    <property type="molecule type" value="Genomic_DNA"/>
</dbReference>
<sequence>MVAFYYKYFQKKEVITLYKKIKALNLPILLLSIILLFSFSTNVSAEESNQNTYEIEAIDESDQQNESNEGPSLACATCYQYKSSIVSQTLISRKYIGTVTISRSTTISGQIKFKYKGFELSIGGKNVSSSSKKFKEYKVTKNYKIRIKTYNPMGRLISNEVVTRKITTTERVPI</sequence>
<proteinExistence type="predicted"/>
<name>A0ABU5CQ52_9BACI</name>
<evidence type="ECO:0000313" key="2">
    <source>
        <dbReference type="Proteomes" id="UP001275315"/>
    </source>
</evidence>
<evidence type="ECO:0000313" key="1">
    <source>
        <dbReference type="EMBL" id="MDY0408484.1"/>
    </source>
</evidence>
<dbReference type="RefSeq" id="WP_320379216.1">
    <property type="nucleotide sequence ID" value="NZ_JAWDIQ010000001.1"/>
</dbReference>
<keyword evidence="2" id="KW-1185">Reference proteome</keyword>
<reference evidence="1 2" key="1">
    <citation type="submission" date="2023-10" db="EMBL/GenBank/DDBJ databases">
        <title>Virgibacillus soli CC-YMP-6 genome.</title>
        <authorList>
            <person name="Miliotis G."/>
            <person name="Sengupta P."/>
            <person name="Hameed A."/>
            <person name="Chuvochina M."/>
            <person name="Mcdonagh F."/>
            <person name="Simpson A.C."/>
            <person name="Singh N.K."/>
            <person name="Rekha P.D."/>
            <person name="Raman K."/>
            <person name="Hugenholtz P."/>
            <person name="Venkateswaran K."/>
        </authorList>
    </citation>
    <scope>NUCLEOTIDE SEQUENCE [LARGE SCALE GENOMIC DNA]</scope>
    <source>
        <strain evidence="1 2">CC-YMP-6</strain>
    </source>
</reference>
<protein>
    <submittedName>
        <fullName evidence="1">Uncharacterized protein</fullName>
    </submittedName>
</protein>
<comment type="caution">
    <text evidence="1">The sequence shown here is derived from an EMBL/GenBank/DDBJ whole genome shotgun (WGS) entry which is preliminary data.</text>
</comment>
<organism evidence="1 2">
    <name type="scientific">Paracerasibacillus soli</name>
    <dbReference type="NCBI Taxonomy" id="480284"/>
    <lineage>
        <taxon>Bacteria</taxon>
        <taxon>Bacillati</taxon>
        <taxon>Bacillota</taxon>
        <taxon>Bacilli</taxon>
        <taxon>Bacillales</taxon>
        <taxon>Bacillaceae</taxon>
        <taxon>Paracerasibacillus</taxon>
    </lineage>
</organism>